<dbReference type="GO" id="GO:0072659">
    <property type="term" value="P:protein localization to plasma membrane"/>
    <property type="evidence" value="ECO:0007669"/>
    <property type="project" value="TreeGrafter"/>
</dbReference>
<evidence type="ECO:0000256" key="2">
    <source>
        <dbReference type="ARBA" id="ARBA00004514"/>
    </source>
</evidence>
<dbReference type="STRING" id="400682.A0A1X7UWF1"/>
<dbReference type="PANTHER" id="PTHR31220:SF1">
    <property type="entry name" value="GH21176P"/>
    <property type="match status" value="1"/>
</dbReference>
<evidence type="ECO:0008006" key="10">
    <source>
        <dbReference type="Google" id="ProtNLM"/>
    </source>
</evidence>
<dbReference type="GO" id="GO:0046854">
    <property type="term" value="P:phosphatidylinositol phosphate biosynthetic process"/>
    <property type="evidence" value="ECO:0007669"/>
    <property type="project" value="TreeGrafter"/>
</dbReference>
<dbReference type="EnsemblMetazoa" id="Aqu2.1.32098_001">
    <property type="protein sequence ID" value="Aqu2.1.32098_001"/>
    <property type="gene ID" value="Aqu2.1.32098"/>
</dbReference>
<evidence type="ECO:0000256" key="4">
    <source>
        <dbReference type="ARBA" id="ARBA00022490"/>
    </source>
</evidence>
<evidence type="ECO:0000256" key="6">
    <source>
        <dbReference type="ARBA" id="ARBA00034482"/>
    </source>
</evidence>
<dbReference type="InterPro" id="IPR018619">
    <property type="entry name" value="Hyccin"/>
</dbReference>
<name>A0A1X7UWF1_AMPQE</name>
<dbReference type="GO" id="GO:0005886">
    <property type="term" value="C:plasma membrane"/>
    <property type="evidence" value="ECO:0007669"/>
    <property type="project" value="UniProtKB-SubCell"/>
</dbReference>
<feature type="compositionally biased region" description="Basic and acidic residues" evidence="7">
    <location>
        <begin position="429"/>
        <end position="447"/>
    </location>
</feature>
<organism evidence="8">
    <name type="scientific">Amphimedon queenslandica</name>
    <name type="common">Sponge</name>
    <dbReference type="NCBI Taxonomy" id="400682"/>
    <lineage>
        <taxon>Eukaryota</taxon>
        <taxon>Metazoa</taxon>
        <taxon>Porifera</taxon>
        <taxon>Demospongiae</taxon>
        <taxon>Heteroscleromorpha</taxon>
        <taxon>Haplosclerida</taxon>
        <taxon>Niphatidae</taxon>
        <taxon>Amphimedon</taxon>
    </lineage>
</organism>
<evidence type="ECO:0000256" key="5">
    <source>
        <dbReference type="ARBA" id="ARBA00023136"/>
    </source>
</evidence>
<dbReference type="InParanoid" id="A0A1X7UWF1"/>
<dbReference type="Proteomes" id="UP000007879">
    <property type="component" value="Unassembled WGS sequence"/>
</dbReference>
<dbReference type="eggNOG" id="KOG4688">
    <property type="taxonomic scope" value="Eukaryota"/>
</dbReference>
<keyword evidence="9" id="KW-1185">Reference proteome</keyword>
<gene>
    <name evidence="8" type="primary">100631742</name>
</gene>
<reference evidence="9" key="1">
    <citation type="journal article" date="2010" name="Nature">
        <title>The Amphimedon queenslandica genome and the evolution of animal complexity.</title>
        <authorList>
            <person name="Srivastava M."/>
            <person name="Simakov O."/>
            <person name="Chapman J."/>
            <person name="Fahey B."/>
            <person name="Gauthier M.E."/>
            <person name="Mitros T."/>
            <person name="Richards G.S."/>
            <person name="Conaco C."/>
            <person name="Dacre M."/>
            <person name="Hellsten U."/>
            <person name="Larroux C."/>
            <person name="Putnam N.H."/>
            <person name="Stanke M."/>
            <person name="Adamska M."/>
            <person name="Darling A."/>
            <person name="Degnan S.M."/>
            <person name="Oakley T.H."/>
            <person name="Plachetzki D.C."/>
            <person name="Zhai Y."/>
            <person name="Adamski M."/>
            <person name="Calcino A."/>
            <person name="Cummins S.F."/>
            <person name="Goodstein D.M."/>
            <person name="Harris C."/>
            <person name="Jackson D.J."/>
            <person name="Leys S.P."/>
            <person name="Shu S."/>
            <person name="Woodcroft B.J."/>
            <person name="Vervoort M."/>
            <person name="Kosik K.S."/>
            <person name="Manning G."/>
            <person name="Degnan B.M."/>
            <person name="Rokhsar D.S."/>
        </authorList>
    </citation>
    <scope>NUCLEOTIDE SEQUENCE [LARGE SCALE GENOMIC DNA]</scope>
</reference>
<dbReference type="OrthoDB" id="18937at2759"/>
<dbReference type="Pfam" id="PF09790">
    <property type="entry name" value="Hyccin"/>
    <property type="match status" value="1"/>
</dbReference>
<dbReference type="GO" id="GO:0005829">
    <property type="term" value="C:cytosol"/>
    <property type="evidence" value="ECO:0007669"/>
    <property type="project" value="UniProtKB-SubCell"/>
</dbReference>
<proteinExistence type="inferred from homology"/>
<reference evidence="8" key="2">
    <citation type="submission" date="2017-05" db="UniProtKB">
        <authorList>
            <consortium name="EnsemblMetazoa"/>
        </authorList>
    </citation>
    <scope>IDENTIFICATION</scope>
</reference>
<accession>A0A1X7UWF1</accession>
<keyword evidence="3" id="KW-1003">Cell membrane</keyword>
<evidence type="ECO:0000256" key="3">
    <source>
        <dbReference type="ARBA" id="ARBA00022475"/>
    </source>
</evidence>
<dbReference type="KEGG" id="aqu:100631742"/>
<keyword evidence="4" id="KW-0963">Cytoplasm</keyword>
<dbReference type="EnsemblMetazoa" id="XM_003386496.3">
    <property type="protein sequence ID" value="XP_003386544.2"/>
    <property type="gene ID" value="LOC100631742"/>
</dbReference>
<comment type="similarity">
    <text evidence="6">Belongs to the Hyccin family.</text>
</comment>
<dbReference type="PANTHER" id="PTHR31220">
    <property type="entry name" value="HYCCIN RELATED"/>
    <property type="match status" value="1"/>
</dbReference>
<evidence type="ECO:0000256" key="7">
    <source>
        <dbReference type="SAM" id="MobiDB-lite"/>
    </source>
</evidence>
<sequence>MENGDHDETIETLQSPNIWEVMEEYQKRKGPKVEEYLQNNEGAVREALNNQTQEFTPDLFEWLYNVSLTSKENKKLFIFVTQFIPDLIYIYSVSATNNDTKLKTAIEALLLGLIKLAESERKSSIQVPDMSKPSIYHQVTSSLSPLSLTIAALTRHNQTESPSPRPLFSSSDTVTVSNRLLFLSTLVMMCTECITLFPVVSQKMFCISCIKYVCRGMHSQFVGALKDSCNKDGCMSFTDLTLLSKEKRLMINDDLLSVLLQGTRLCLCTSFHYTVLQCLNALKLRACYEVLPLSMQISAALERLTSEMNPLKLPFDPQSHKTYSPRDSTHWPSRPMTVFRSLTGQVLHHQLSPAPSNDNELYDSLEGEEQIDAEFHLKFSESTEPHTGSKDSDSDTDFETLRQTGIELSPNQINVEVLSTEDSVSPSELNKEETVSDHETHCKSTAV</sequence>
<keyword evidence="5" id="KW-0472">Membrane</keyword>
<evidence type="ECO:0000256" key="1">
    <source>
        <dbReference type="ARBA" id="ARBA00004236"/>
    </source>
</evidence>
<evidence type="ECO:0000313" key="8">
    <source>
        <dbReference type="EnsemblMetazoa" id="Aqu2.1.32098_001"/>
    </source>
</evidence>
<dbReference type="AlphaFoldDB" id="A0A1X7UWF1"/>
<comment type="subcellular location">
    <subcellularLocation>
        <location evidence="1">Cell membrane</location>
    </subcellularLocation>
    <subcellularLocation>
        <location evidence="2">Cytoplasm</location>
        <location evidence="2">Cytosol</location>
    </subcellularLocation>
</comment>
<evidence type="ECO:0000313" key="9">
    <source>
        <dbReference type="Proteomes" id="UP000007879"/>
    </source>
</evidence>
<protein>
    <recommendedName>
        <fullName evidence="10">Hyccin</fullName>
    </recommendedName>
</protein>
<feature type="region of interest" description="Disordered" evidence="7">
    <location>
        <begin position="419"/>
        <end position="447"/>
    </location>
</feature>